<feature type="compositionally biased region" description="Basic and acidic residues" evidence="1">
    <location>
        <begin position="1"/>
        <end position="12"/>
    </location>
</feature>
<accession>A0A9Q9W2P3</accession>
<dbReference type="Proteomes" id="UP001155660">
    <property type="component" value="Chromosome B3"/>
</dbReference>
<gene>
    <name evidence="2" type="primary">LOC122136492</name>
</gene>
<feature type="compositionally biased region" description="Polar residues" evidence="1">
    <location>
        <begin position="141"/>
        <end position="165"/>
    </location>
</feature>
<feature type="compositionally biased region" description="Basic and acidic residues" evidence="1">
    <location>
        <begin position="130"/>
        <end position="139"/>
    </location>
</feature>
<dbReference type="RefSeq" id="XP_042575733.1">
    <property type="nucleotide sequence ID" value="XM_042719799.1"/>
</dbReference>
<organism evidence="2">
    <name type="scientific">Cyprinus carpio</name>
    <name type="common">Common carp</name>
    <dbReference type="NCBI Taxonomy" id="7962"/>
    <lineage>
        <taxon>Eukaryota</taxon>
        <taxon>Metazoa</taxon>
        <taxon>Chordata</taxon>
        <taxon>Craniata</taxon>
        <taxon>Vertebrata</taxon>
        <taxon>Euteleostomi</taxon>
        <taxon>Actinopterygii</taxon>
        <taxon>Neopterygii</taxon>
        <taxon>Teleostei</taxon>
        <taxon>Ostariophysi</taxon>
        <taxon>Cypriniformes</taxon>
        <taxon>Cyprinidae</taxon>
        <taxon>Cyprininae</taxon>
        <taxon>Cyprinus</taxon>
    </lineage>
</organism>
<feature type="compositionally biased region" description="Low complexity" evidence="1">
    <location>
        <begin position="113"/>
        <end position="129"/>
    </location>
</feature>
<dbReference type="GeneID" id="122136492"/>
<protein>
    <submittedName>
        <fullName evidence="2">Uncharacterized protein LOC122136492 isoform X1</fullName>
    </submittedName>
</protein>
<reference evidence="2" key="1">
    <citation type="submission" date="2025-08" db="UniProtKB">
        <authorList>
            <consortium name="RefSeq"/>
        </authorList>
    </citation>
    <scope>IDENTIFICATION</scope>
    <source>
        <tissue evidence="2">Muscle</tissue>
    </source>
</reference>
<dbReference type="AlphaFoldDB" id="A0A9Q9W2P3"/>
<evidence type="ECO:0000313" key="2">
    <source>
        <dbReference type="RefSeq" id="XP_042575733.1"/>
    </source>
</evidence>
<name>A0A9Q9W2P3_CYPCA</name>
<feature type="region of interest" description="Disordered" evidence="1">
    <location>
        <begin position="1"/>
        <end position="51"/>
    </location>
</feature>
<feature type="region of interest" description="Disordered" evidence="1">
    <location>
        <begin position="70"/>
        <end position="93"/>
    </location>
</feature>
<proteinExistence type="predicted"/>
<feature type="region of interest" description="Disordered" evidence="1">
    <location>
        <begin position="106"/>
        <end position="169"/>
    </location>
</feature>
<evidence type="ECO:0000256" key="1">
    <source>
        <dbReference type="SAM" id="MobiDB-lite"/>
    </source>
</evidence>
<sequence>MSTQKRDVHLKADISSTISENGNDQGGMNISPATNEKASPTDTKVRKSNKTSAFFRRTWKTVKKPFQKNSVEPTGISAQPVPESSCVPGPRPKLQVDLVDAEQLCVAGPSDPTPQVTTETQKTQVTTESTQKRDVHLKADISSTISENGNDQGGMNISPATNEKASPTVRKNSKICAFFQRRWKAVKKTLPEKQSGAYWDPSTA</sequence>
<feature type="compositionally biased region" description="Polar residues" evidence="1">
    <location>
        <begin position="14"/>
        <end position="42"/>
    </location>
</feature>
<dbReference type="KEGG" id="ccar:122136492"/>